<dbReference type="Gene3D" id="3.30.420.10">
    <property type="entry name" value="Ribonuclease H-like superfamily/Ribonuclease H"/>
    <property type="match status" value="1"/>
</dbReference>
<evidence type="ECO:0000313" key="2">
    <source>
        <dbReference type="EMBL" id="MCL1031342.1"/>
    </source>
</evidence>
<sequence>MYNVMIDIETGGTGPQAPILSIAAVPFDLNSGEIGPKFYAVIDLNSELALGAKPDGDTIYWLLSQSAEVREALTQKPENNAVVLKRLTSFIKKHSSKELDHVQVWGNGSTFDNTITRTAYQRCGLLPFWAFWNDCDVRTVVKAGRAIGFNPKKEMPFEGEKHHPVDDAIHQIKYLTAIWKRITAPRG</sequence>
<evidence type="ECO:0000259" key="1">
    <source>
        <dbReference type="Pfam" id="PF16473"/>
    </source>
</evidence>
<evidence type="ECO:0000313" key="3">
    <source>
        <dbReference type="Proteomes" id="UP001165275"/>
    </source>
</evidence>
<accession>A0ABT0KHT5</accession>
<name>A0ABT0KHT5_9GAMM</name>
<keyword evidence="3" id="KW-1185">Reference proteome</keyword>
<reference evidence="2" key="1">
    <citation type="submission" date="2021-04" db="EMBL/GenBank/DDBJ databases">
        <title>Genome sequence of Serratia sp. arafor3.</title>
        <authorList>
            <person name="Besaury L."/>
        </authorList>
    </citation>
    <scope>NUCLEOTIDE SEQUENCE</scope>
    <source>
        <strain evidence="2">Arafor3</strain>
    </source>
</reference>
<dbReference type="EMBL" id="JAGQDC010000021">
    <property type="protein sequence ID" value="MCL1031342.1"/>
    <property type="molecule type" value="Genomic_DNA"/>
</dbReference>
<dbReference type="Proteomes" id="UP001165275">
    <property type="component" value="Unassembled WGS sequence"/>
</dbReference>
<dbReference type="InterPro" id="IPR033390">
    <property type="entry name" value="Rv2179c-like"/>
</dbReference>
<dbReference type="SUPFAM" id="SSF53098">
    <property type="entry name" value="Ribonuclease H-like"/>
    <property type="match status" value="1"/>
</dbReference>
<dbReference type="InterPro" id="IPR012337">
    <property type="entry name" value="RNaseH-like_sf"/>
</dbReference>
<comment type="caution">
    <text evidence="2">The sequence shown here is derived from an EMBL/GenBank/DDBJ whole genome shotgun (WGS) entry which is preliminary data.</text>
</comment>
<proteinExistence type="predicted"/>
<protein>
    <submittedName>
        <fullName evidence="2">3'-5' exoribonuclease</fullName>
    </submittedName>
</protein>
<feature type="domain" description="3'-5' exoribonuclease Rv2179c-like" evidence="1">
    <location>
        <begin position="3"/>
        <end position="179"/>
    </location>
</feature>
<gene>
    <name evidence="2" type="ORF">KAJ71_20315</name>
</gene>
<dbReference type="Pfam" id="PF16473">
    <property type="entry name" value="Rv2179c-like"/>
    <property type="match status" value="1"/>
</dbReference>
<organism evidence="2 3">
    <name type="scientific">Serratia silvae</name>
    <dbReference type="NCBI Taxonomy" id="2824122"/>
    <lineage>
        <taxon>Bacteria</taxon>
        <taxon>Pseudomonadati</taxon>
        <taxon>Pseudomonadota</taxon>
        <taxon>Gammaproteobacteria</taxon>
        <taxon>Enterobacterales</taxon>
        <taxon>Yersiniaceae</taxon>
        <taxon>Serratia</taxon>
    </lineage>
</organism>
<dbReference type="RefSeq" id="WP_248947345.1">
    <property type="nucleotide sequence ID" value="NZ_CBCSGY010000016.1"/>
</dbReference>
<dbReference type="InterPro" id="IPR036397">
    <property type="entry name" value="RNaseH_sf"/>
</dbReference>